<feature type="domain" description="Apple" evidence="14">
    <location>
        <begin position="59"/>
        <end position="130"/>
    </location>
</feature>
<dbReference type="RefSeq" id="XP_016484546.1">
    <property type="nucleotide sequence ID" value="XM_016629060.1"/>
</dbReference>
<dbReference type="Pfam" id="PF07714">
    <property type="entry name" value="PK_Tyr_Ser-Thr"/>
    <property type="match status" value="1"/>
</dbReference>
<organism evidence="15">
    <name type="scientific">Nicotiana tabacum</name>
    <name type="common">Common tobacco</name>
    <dbReference type="NCBI Taxonomy" id="4097"/>
    <lineage>
        <taxon>Eukaryota</taxon>
        <taxon>Viridiplantae</taxon>
        <taxon>Streptophyta</taxon>
        <taxon>Embryophyta</taxon>
        <taxon>Tracheophyta</taxon>
        <taxon>Spermatophyta</taxon>
        <taxon>Magnoliopsida</taxon>
        <taxon>eudicotyledons</taxon>
        <taxon>Gunneridae</taxon>
        <taxon>Pentapetalae</taxon>
        <taxon>asterids</taxon>
        <taxon>lamiids</taxon>
        <taxon>Solanales</taxon>
        <taxon>Solanaceae</taxon>
        <taxon>Nicotianoideae</taxon>
        <taxon>Nicotianeae</taxon>
        <taxon>Nicotiana</taxon>
    </lineage>
</organism>
<keyword evidence="5" id="KW-0547">Nucleotide-binding</keyword>
<dbReference type="InterPro" id="IPR003609">
    <property type="entry name" value="Pan_app"/>
</dbReference>
<dbReference type="PANTHER" id="PTHR27002">
    <property type="entry name" value="RECEPTOR-LIKE SERINE/THREONINE-PROTEIN KINASE SD1-8"/>
    <property type="match status" value="1"/>
</dbReference>
<dbReference type="InterPro" id="IPR001245">
    <property type="entry name" value="Ser-Thr/Tyr_kinase_cat_dom"/>
</dbReference>
<comment type="catalytic activity">
    <reaction evidence="10">
        <text>L-threonyl-[protein] + ATP = O-phospho-L-threonyl-[protein] + ADP + H(+)</text>
        <dbReference type="Rhea" id="RHEA:46608"/>
        <dbReference type="Rhea" id="RHEA-COMP:11060"/>
        <dbReference type="Rhea" id="RHEA-COMP:11605"/>
        <dbReference type="ChEBI" id="CHEBI:15378"/>
        <dbReference type="ChEBI" id="CHEBI:30013"/>
        <dbReference type="ChEBI" id="CHEBI:30616"/>
        <dbReference type="ChEBI" id="CHEBI:61977"/>
        <dbReference type="ChEBI" id="CHEBI:456216"/>
        <dbReference type="EC" id="2.7.11.1"/>
    </reaction>
</comment>
<keyword evidence="7" id="KW-0067">ATP-binding</keyword>
<dbReference type="CDD" id="cd01098">
    <property type="entry name" value="PAN_AP_plant"/>
    <property type="match status" value="1"/>
</dbReference>
<reference evidence="15" key="1">
    <citation type="submission" date="2025-08" db="UniProtKB">
        <authorList>
            <consortium name="RefSeq"/>
        </authorList>
    </citation>
    <scope>IDENTIFICATION</scope>
</reference>
<dbReference type="AlphaFoldDB" id="A0A1S4B6P0"/>
<dbReference type="InterPro" id="IPR000719">
    <property type="entry name" value="Prot_kinase_dom"/>
</dbReference>
<accession>A0A1S4B6P0</accession>
<protein>
    <recommendedName>
        <fullName evidence="1">non-specific serine/threonine protein kinase</fullName>
        <ecNumber evidence="1">2.7.11.1</ecNumber>
    </recommendedName>
</protein>
<evidence type="ECO:0000256" key="5">
    <source>
        <dbReference type="ARBA" id="ARBA00022741"/>
    </source>
</evidence>
<keyword evidence="6" id="KW-0418">Kinase</keyword>
<keyword evidence="9" id="KW-0325">Glycoprotein</keyword>
<keyword evidence="3" id="KW-0808">Transferase</keyword>
<evidence type="ECO:0000256" key="9">
    <source>
        <dbReference type="ARBA" id="ARBA00023180"/>
    </source>
</evidence>
<evidence type="ECO:0000256" key="8">
    <source>
        <dbReference type="ARBA" id="ARBA00023157"/>
    </source>
</evidence>
<keyword evidence="12" id="KW-0812">Transmembrane</keyword>
<keyword evidence="2" id="KW-0723">Serine/threonine-protein kinase</keyword>
<dbReference type="InterPro" id="IPR011009">
    <property type="entry name" value="Kinase-like_dom_sf"/>
</dbReference>
<dbReference type="OrthoDB" id="8891264at2759"/>
<dbReference type="SMR" id="A0A1S4B6P0"/>
<dbReference type="Gene3D" id="3.30.200.20">
    <property type="entry name" value="Phosphorylase Kinase, domain 1"/>
    <property type="match status" value="1"/>
</dbReference>
<keyword evidence="4" id="KW-0732">Signal</keyword>
<name>A0A1S4B6P0_TOBAC</name>
<dbReference type="Pfam" id="PF08276">
    <property type="entry name" value="PAN_2"/>
    <property type="match status" value="1"/>
</dbReference>
<evidence type="ECO:0000256" key="3">
    <source>
        <dbReference type="ARBA" id="ARBA00022679"/>
    </source>
</evidence>
<evidence type="ECO:0000256" key="6">
    <source>
        <dbReference type="ARBA" id="ARBA00022777"/>
    </source>
</evidence>
<sequence length="305" mass="34328">MACSSNLTLQKEVSQVLNSLRMGSIIGGCEDGLIYALYNEFCYGYESDDGCVSTQLPECQKDGDKFDQKSGDFIDRSYSNCYDNASISLGDCMQKCWEDCSCVGFTTSSAETGCIIWSGNGEFQVYESGIPVKKYVLVSSKSSKRKQKTWIWIVIIVAVVIPLLISGFIFYIIMRRRKLQDEKEKEEEYIRKLKASDSFNNTNLREEDGGEVHNLKIYSFGFILAATNNFSSENKLEEGGFGPVYKGKFPDEREVAVKRLSRTSGQGLVEFKNELILIAKVQHTNLVRVIGCCIHGDEKMLTYES</sequence>
<feature type="domain" description="Protein kinase" evidence="13">
    <location>
        <begin position="230"/>
        <end position="305"/>
    </location>
</feature>
<evidence type="ECO:0000256" key="1">
    <source>
        <dbReference type="ARBA" id="ARBA00012513"/>
    </source>
</evidence>
<keyword evidence="12" id="KW-0472">Membrane</keyword>
<dbReference type="PROSITE" id="PS50948">
    <property type="entry name" value="PAN"/>
    <property type="match status" value="1"/>
</dbReference>
<dbReference type="STRING" id="4097.A0A1S4B6P0"/>
<dbReference type="GO" id="GO:0004674">
    <property type="term" value="F:protein serine/threonine kinase activity"/>
    <property type="evidence" value="ECO:0007669"/>
    <property type="project" value="UniProtKB-KW"/>
</dbReference>
<dbReference type="PROSITE" id="PS50011">
    <property type="entry name" value="PROTEIN_KINASE_DOM"/>
    <property type="match status" value="1"/>
</dbReference>
<dbReference type="KEGG" id="nta:107805080"/>
<dbReference type="FunFam" id="3.30.200.20:FF:000195">
    <property type="entry name" value="G-type lectin S-receptor-like serine/threonine-protein kinase"/>
    <property type="match status" value="1"/>
</dbReference>
<gene>
    <name evidence="15" type="primary">LOC107805080</name>
</gene>
<dbReference type="GO" id="GO:0005524">
    <property type="term" value="F:ATP binding"/>
    <property type="evidence" value="ECO:0007669"/>
    <property type="project" value="UniProtKB-KW"/>
</dbReference>
<evidence type="ECO:0000256" key="11">
    <source>
        <dbReference type="ARBA" id="ARBA00048679"/>
    </source>
</evidence>
<evidence type="ECO:0000259" key="13">
    <source>
        <dbReference type="PROSITE" id="PS50011"/>
    </source>
</evidence>
<feature type="transmembrane region" description="Helical" evidence="12">
    <location>
        <begin position="150"/>
        <end position="173"/>
    </location>
</feature>
<evidence type="ECO:0000256" key="12">
    <source>
        <dbReference type="SAM" id="Phobius"/>
    </source>
</evidence>
<evidence type="ECO:0000256" key="2">
    <source>
        <dbReference type="ARBA" id="ARBA00022527"/>
    </source>
</evidence>
<evidence type="ECO:0000313" key="15">
    <source>
        <dbReference type="RefSeq" id="XP_016484546.1"/>
    </source>
</evidence>
<keyword evidence="8" id="KW-1015">Disulfide bond</keyword>
<evidence type="ECO:0000256" key="7">
    <source>
        <dbReference type="ARBA" id="ARBA00022840"/>
    </source>
</evidence>
<dbReference type="EC" id="2.7.11.1" evidence="1"/>
<keyword evidence="12" id="KW-1133">Transmembrane helix</keyword>
<comment type="catalytic activity">
    <reaction evidence="11">
        <text>L-seryl-[protein] + ATP = O-phospho-L-seryl-[protein] + ADP + H(+)</text>
        <dbReference type="Rhea" id="RHEA:17989"/>
        <dbReference type="Rhea" id="RHEA-COMP:9863"/>
        <dbReference type="Rhea" id="RHEA-COMP:11604"/>
        <dbReference type="ChEBI" id="CHEBI:15378"/>
        <dbReference type="ChEBI" id="CHEBI:29999"/>
        <dbReference type="ChEBI" id="CHEBI:30616"/>
        <dbReference type="ChEBI" id="CHEBI:83421"/>
        <dbReference type="ChEBI" id="CHEBI:456216"/>
        <dbReference type="EC" id="2.7.11.1"/>
    </reaction>
</comment>
<proteinExistence type="predicted"/>
<dbReference type="SUPFAM" id="SSF56112">
    <property type="entry name" value="Protein kinase-like (PK-like)"/>
    <property type="match status" value="1"/>
</dbReference>
<evidence type="ECO:0000259" key="14">
    <source>
        <dbReference type="PROSITE" id="PS50948"/>
    </source>
</evidence>
<dbReference type="PANTHER" id="PTHR27002:SF548">
    <property type="entry name" value="RECEPTOR-LIKE SERINE_THREONINE-PROTEIN KINASE"/>
    <property type="match status" value="1"/>
</dbReference>
<evidence type="ECO:0000256" key="10">
    <source>
        <dbReference type="ARBA" id="ARBA00047899"/>
    </source>
</evidence>
<evidence type="ECO:0000256" key="4">
    <source>
        <dbReference type="ARBA" id="ARBA00022729"/>
    </source>
</evidence>
<dbReference type="OMA" id="YSWILLE"/>
<dbReference type="PaxDb" id="4097-A0A1S4B6P0"/>